<organism evidence="1 2">
    <name type="scientific">Jimgerdemannia flammicorona</name>
    <dbReference type="NCBI Taxonomy" id="994334"/>
    <lineage>
        <taxon>Eukaryota</taxon>
        <taxon>Fungi</taxon>
        <taxon>Fungi incertae sedis</taxon>
        <taxon>Mucoromycota</taxon>
        <taxon>Mucoromycotina</taxon>
        <taxon>Endogonomycetes</taxon>
        <taxon>Endogonales</taxon>
        <taxon>Endogonaceae</taxon>
        <taxon>Jimgerdemannia</taxon>
    </lineage>
</organism>
<sequence>MNSSTKPLSLNLHISQRRPRFKIGDQLPVTTHPLLQSAPLISRQIADQLDIITIADPTIVDPRIRATASALTLFGWGPHTVAARHVSCVYTLWSCRALMDEFFGSEGESSEEQRDAS</sequence>
<comment type="caution">
    <text evidence="1">The sequence shown here is derived from an EMBL/GenBank/DDBJ whole genome shotgun (WGS) entry which is preliminary data.</text>
</comment>
<dbReference type="EMBL" id="RBNI01005838">
    <property type="protein sequence ID" value="RUP46443.1"/>
    <property type="molecule type" value="Genomic_DNA"/>
</dbReference>
<evidence type="ECO:0000313" key="2">
    <source>
        <dbReference type="Proteomes" id="UP000268093"/>
    </source>
</evidence>
<dbReference type="AlphaFoldDB" id="A0A433D6K1"/>
<proteinExistence type="predicted"/>
<dbReference type="Proteomes" id="UP000268093">
    <property type="component" value="Unassembled WGS sequence"/>
</dbReference>
<reference evidence="1 2" key="1">
    <citation type="journal article" date="2018" name="New Phytol.">
        <title>Phylogenomics of Endogonaceae and evolution of mycorrhizas within Mucoromycota.</title>
        <authorList>
            <person name="Chang Y."/>
            <person name="Desiro A."/>
            <person name="Na H."/>
            <person name="Sandor L."/>
            <person name="Lipzen A."/>
            <person name="Clum A."/>
            <person name="Barry K."/>
            <person name="Grigoriev I.V."/>
            <person name="Martin F.M."/>
            <person name="Stajich J.E."/>
            <person name="Smith M.E."/>
            <person name="Bonito G."/>
            <person name="Spatafora J.W."/>
        </authorList>
    </citation>
    <scope>NUCLEOTIDE SEQUENCE [LARGE SCALE GENOMIC DNA]</scope>
    <source>
        <strain evidence="1 2">GMNB39</strain>
    </source>
</reference>
<gene>
    <name evidence="1" type="ORF">BC936DRAFT_146950</name>
</gene>
<protein>
    <submittedName>
        <fullName evidence="1">Uncharacterized protein</fullName>
    </submittedName>
</protein>
<name>A0A433D6K1_9FUNG</name>
<keyword evidence="2" id="KW-1185">Reference proteome</keyword>
<accession>A0A433D6K1</accession>
<evidence type="ECO:0000313" key="1">
    <source>
        <dbReference type="EMBL" id="RUP46443.1"/>
    </source>
</evidence>